<comment type="caution">
    <text evidence="1">The sequence shown here is derived from an EMBL/GenBank/DDBJ whole genome shotgun (WGS) entry which is preliminary data.</text>
</comment>
<protein>
    <submittedName>
        <fullName evidence="1">Uncharacterized protein</fullName>
    </submittedName>
</protein>
<sequence length="138" mass="15422">MPREVWFADVEFQTLPAIWPLYSDSPTRTVKLAVAAGTPVLVLVKSWNKVTRIPSQDTYTYPTFRTFVNVADQTGQIKLPVNLAFPGKLREGRNKAIQLHTSLETWEAAPPDGNAAILVPLTERTSDPVRLEPLKPLQ</sequence>
<accession>A0ABU4DLW8</accession>
<organism evidence="1 2">
    <name type="scientific">Deinococcus arenicola</name>
    <dbReference type="NCBI Taxonomy" id="2994950"/>
    <lineage>
        <taxon>Bacteria</taxon>
        <taxon>Thermotogati</taxon>
        <taxon>Deinococcota</taxon>
        <taxon>Deinococci</taxon>
        <taxon>Deinococcales</taxon>
        <taxon>Deinococcaceae</taxon>
        <taxon>Deinococcus</taxon>
    </lineage>
</organism>
<reference evidence="1 2" key="1">
    <citation type="submission" date="2022-11" db="EMBL/GenBank/DDBJ databases">
        <title>Deinococcus ZS9-10, Low Temperature and Draught-tolerating, UV-resistant Bacteria from Continental Antarctica.</title>
        <authorList>
            <person name="Cheng L."/>
        </authorList>
    </citation>
    <scope>NUCLEOTIDE SEQUENCE [LARGE SCALE GENOMIC DNA]</scope>
    <source>
        <strain evidence="1 2">ZS9-10</strain>
    </source>
</reference>
<name>A0ABU4DLW8_9DEIO</name>
<gene>
    <name evidence="1" type="ORF">ORD21_02295</name>
</gene>
<dbReference type="EMBL" id="JAPMIV010000002">
    <property type="protein sequence ID" value="MDV6373426.1"/>
    <property type="molecule type" value="Genomic_DNA"/>
</dbReference>
<evidence type="ECO:0000313" key="1">
    <source>
        <dbReference type="EMBL" id="MDV6373426.1"/>
    </source>
</evidence>
<dbReference type="RefSeq" id="WP_317638728.1">
    <property type="nucleotide sequence ID" value="NZ_JAPMIV010000002.1"/>
</dbReference>
<evidence type="ECO:0000313" key="2">
    <source>
        <dbReference type="Proteomes" id="UP001276150"/>
    </source>
</evidence>
<keyword evidence="2" id="KW-1185">Reference proteome</keyword>
<proteinExistence type="predicted"/>
<dbReference type="Proteomes" id="UP001276150">
    <property type="component" value="Unassembled WGS sequence"/>
</dbReference>